<dbReference type="PANTHER" id="PTHR12788">
    <property type="entry name" value="PROTEIN-TYROSINE SULFOTRANSFERASE 2"/>
    <property type="match status" value="1"/>
</dbReference>
<dbReference type="InterPro" id="IPR026634">
    <property type="entry name" value="TPST-like"/>
</dbReference>
<dbReference type="PANTHER" id="PTHR12788:SF10">
    <property type="entry name" value="PROTEIN-TYROSINE SULFOTRANSFERASE"/>
    <property type="match status" value="1"/>
</dbReference>
<gene>
    <name evidence="2" type="ORF">J5837_01425</name>
</gene>
<dbReference type="InterPro" id="IPR027417">
    <property type="entry name" value="P-loop_NTPase"/>
</dbReference>
<dbReference type="SUPFAM" id="SSF48452">
    <property type="entry name" value="TPR-like"/>
    <property type="match status" value="1"/>
</dbReference>
<accession>A0A941ARS2</accession>
<organism evidence="2 3">
    <name type="scientific">Pseudoxanthomonas helianthi</name>
    <dbReference type="NCBI Taxonomy" id="1453541"/>
    <lineage>
        <taxon>Bacteria</taxon>
        <taxon>Pseudomonadati</taxon>
        <taxon>Pseudomonadota</taxon>
        <taxon>Gammaproteobacteria</taxon>
        <taxon>Lysobacterales</taxon>
        <taxon>Lysobacteraceae</taxon>
        <taxon>Pseudoxanthomonas</taxon>
    </lineage>
</organism>
<sequence length="522" mass="58884">MISAVWPLLQQAEGFAAAKNWARAIDCYERALQAAPGDAGTLVQLSYVHSLAGHYRLAREYALRAHATGVRAPKVLSELIPRLRTFNAIEEMQDCIARLLPMSGIPIPMLIKLGAQLSYANLPGQAIEFLDEAKRADPDFPTTLLARAHVLMYLGRFEEARVDVLRALKRAPEIAQGYWLLTALGKQTAADNHVEQIRRQLLRPGRSPADLALLGFALHKALDDLGEHADAWEALMIGCRAKRAQLAYDRSETQAIFRALHAFPVDAPSRVLEESADELTPIFIVGMHRSGTTLLEQMLSGAKQLRAMGELYDFTAAMRMATDRHCSGVIDRELIRRAQGSDFSEVGRTYLLGMGWRLQGERFFTDKLPSNFLNIGFICQALPHAKILHMVRDPMEVCFSNLRELFSDANPYSYDQADLANFYRHYQELMRHWHATFPERVLDVDYSELTRHPERELRRVCDFCGLPFDMAMLDISPRQRGVVTASAVQVREGIVTQPRPKWVPYAQQLEPLSRILAAVQHS</sequence>
<evidence type="ECO:0000313" key="3">
    <source>
        <dbReference type="Proteomes" id="UP000673447"/>
    </source>
</evidence>
<evidence type="ECO:0000256" key="1">
    <source>
        <dbReference type="ARBA" id="ARBA00022679"/>
    </source>
</evidence>
<dbReference type="SUPFAM" id="SSF52540">
    <property type="entry name" value="P-loop containing nucleoside triphosphate hydrolases"/>
    <property type="match status" value="1"/>
</dbReference>
<keyword evidence="1" id="KW-0808">Transferase</keyword>
<protein>
    <submittedName>
        <fullName evidence="2">Sulfotransferase</fullName>
    </submittedName>
</protein>
<dbReference type="EMBL" id="JAGKTC010000001">
    <property type="protein sequence ID" value="MBP3983070.1"/>
    <property type="molecule type" value="Genomic_DNA"/>
</dbReference>
<dbReference type="SMART" id="SM00028">
    <property type="entry name" value="TPR"/>
    <property type="match status" value="3"/>
</dbReference>
<comment type="caution">
    <text evidence="2">The sequence shown here is derived from an EMBL/GenBank/DDBJ whole genome shotgun (WGS) entry which is preliminary data.</text>
</comment>
<dbReference type="RefSeq" id="WP_210534936.1">
    <property type="nucleotide sequence ID" value="NZ_JAGKTC010000001.1"/>
</dbReference>
<evidence type="ECO:0000313" key="2">
    <source>
        <dbReference type="EMBL" id="MBP3983070.1"/>
    </source>
</evidence>
<dbReference type="AlphaFoldDB" id="A0A941ARS2"/>
<dbReference type="Proteomes" id="UP000673447">
    <property type="component" value="Unassembled WGS sequence"/>
</dbReference>
<dbReference type="Gene3D" id="1.25.40.10">
    <property type="entry name" value="Tetratricopeptide repeat domain"/>
    <property type="match status" value="2"/>
</dbReference>
<dbReference type="Gene3D" id="3.40.50.300">
    <property type="entry name" value="P-loop containing nucleotide triphosphate hydrolases"/>
    <property type="match status" value="1"/>
</dbReference>
<dbReference type="InterPro" id="IPR011990">
    <property type="entry name" value="TPR-like_helical_dom_sf"/>
</dbReference>
<reference evidence="2" key="2">
    <citation type="submission" date="2021-03" db="EMBL/GenBank/DDBJ databases">
        <authorList>
            <person name="Cao W."/>
        </authorList>
    </citation>
    <scope>NUCLEOTIDE SEQUENCE</scope>
    <source>
        <strain evidence="2">110414</strain>
    </source>
</reference>
<reference evidence="2" key="1">
    <citation type="journal article" date="2016" name="Int. J. Syst. Evol. Microbiol.">
        <title>Pseudoxanthomonas helianthi sp. nov., isolated from roots of Jerusalem artichoke (Helianthus tuberosus).</title>
        <authorList>
            <person name="Kittiwongwattana C."/>
            <person name="Thawai C."/>
        </authorList>
    </citation>
    <scope>NUCLEOTIDE SEQUENCE</scope>
    <source>
        <strain evidence="2">110414</strain>
    </source>
</reference>
<dbReference type="GO" id="GO:0008476">
    <property type="term" value="F:protein-tyrosine sulfotransferase activity"/>
    <property type="evidence" value="ECO:0007669"/>
    <property type="project" value="InterPro"/>
</dbReference>
<dbReference type="Pfam" id="PF13469">
    <property type="entry name" value="Sulfotransfer_3"/>
    <property type="match status" value="1"/>
</dbReference>
<keyword evidence="3" id="KW-1185">Reference proteome</keyword>
<proteinExistence type="predicted"/>
<name>A0A941ARS2_9GAMM</name>
<dbReference type="InterPro" id="IPR019734">
    <property type="entry name" value="TPR_rpt"/>
</dbReference>